<dbReference type="InterPro" id="IPR016032">
    <property type="entry name" value="Sig_transdc_resp-reg_C-effctor"/>
</dbReference>
<dbReference type="Proteomes" id="UP000008186">
    <property type="component" value="Plasmid megaplasmid"/>
</dbReference>
<dbReference type="GO" id="GO:0000160">
    <property type="term" value="P:phosphorelay signal transduction system"/>
    <property type="evidence" value="ECO:0007669"/>
    <property type="project" value="InterPro"/>
</dbReference>
<evidence type="ECO:0000256" key="1">
    <source>
        <dbReference type="ARBA" id="ARBA00023125"/>
    </source>
</evidence>
<dbReference type="CDD" id="cd00383">
    <property type="entry name" value="trans_reg_C"/>
    <property type="match status" value="1"/>
</dbReference>
<dbReference type="RefSeq" id="WP_011074432.1">
    <property type="nucleotide sequence ID" value="NC_004349.1"/>
</dbReference>
<keyword evidence="3" id="KW-0812">Transmembrane</keyword>
<proteinExistence type="predicted"/>
<protein>
    <submittedName>
        <fullName evidence="5">Transcriptional regulator Winged helix family</fullName>
    </submittedName>
</protein>
<evidence type="ECO:0000256" key="2">
    <source>
        <dbReference type="PROSITE-ProRule" id="PRU01091"/>
    </source>
</evidence>
<keyword evidence="5" id="KW-0614">Plasmid</keyword>
<dbReference type="SUPFAM" id="SSF46894">
    <property type="entry name" value="C-terminal effector domain of the bipartite response regulators"/>
    <property type="match status" value="1"/>
</dbReference>
<dbReference type="InterPro" id="IPR001867">
    <property type="entry name" value="OmpR/PhoB-type_DNA-bd"/>
</dbReference>
<dbReference type="AlphaFoldDB" id="Q8E821"/>
<evidence type="ECO:0000313" key="5">
    <source>
        <dbReference type="EMBL" id="AAN53051.1"/>
    </source>
</evidence>
<evidence type="ECO:0000259" key="4">
    <source>
        <dbReference type="PROSITE" id="PS51755"/>
    </source>
</evidence>
<feature type="DNA-binding region" description="OmpR/PhoB-type" evidence="2">
    <location>
        <begin position="1"/>
        <end position="95"/>
    </location>
</feature>
<feature type="domain" description="OmpR/PhoB-type" evidence="4">
    <location>
        <begin position="1"/>
        <end position="95"/>
    </location>
</feature>
<dbReference type="PROSITE" id="PS51755">
    <property type="entry name" value="OMPR_PHOB"/>
    <property type="match status" value="1"/>
</dbReference>
<organism evidence="5 6">
    <name type="scientific">Shewanella oneidensis (strain ATCC 700550 / JCM 31522 / CIP 106686 / LMG 19005 / NCIMB 14063 / MR-1)</name>
    <dbReference type="NCBI Taxonomy" id="211586"/>
    <lineage>
        <taxon>Bacteria</taxon>
        <taxon>Pseudomonadati</taxon>
        <taxon>Pseudomonadota</taxon>
        <taxon>Gammaproteobacteria</taxon>
        <taxon>Alteromonadales</taxon>
        <taxon>Shewanellaceae</taxon>
        <taxon>Shewanella</taxon>
    </lineage>
</organism>
<accession>Q8E821</accession>
<dbReference type="BioCyc" id="SONE211586:G1GMP-4542-MONOMER"/>
<feature type="transmembrane region" description="Helical" evidence="3">
    <location>
        <begin position="129"/>
        <end position="151"/>
    </location>
</feature>
<sequence>MAYIQLKFKLLVMPDGRNISMESLSDNEIKIITFLAKNYPLASNRDEILKNCWEGKVVTENSVNVAISNIRSFFQKENIQDFIVTLRGEGYQLSEKIIIKESNDPAALNSLSKGINLFLTSIKNHPATFLLNIITCLILMTIIKLYIWIILL</sequence>
<dbReference type="Pfam" id="PF00486">
    <property type="entry name" value="Trans_reg_C"/>
    <property type="match status" value="1"/>
</dbReference>
<evidence type="ECO:0000313" key="6">
    <source>
        <dbReference type="Proteomes" id="UP000008186"/>
    </source>
</evidence>
<keyword evidence="1 2" id="KW-0238">DNA-binding</keyword>
<dbReference type="SMART" id="SM00862">
    <property type="entry name" value="Trans_reg_C"/>
    <property type="match status" value="1"/>
</dbReference>
<dbReference type="GO" id="GO:0006355">
    <property type="term" value="P:regulation of DNA-templated transcription"/>
    <property type="evidence" value="ECO:0007669"/>
    <property type="project" value="InterPro"/>
</dbReference>
<name>Q8E821_SHEON</name>
<evidence type="ECO:0000256" key="3">
    <source>
        <dbReference type="SAM" id="Phobius"/>
    </source>
</evidence>
<geneLocation type="plasmid" evidence="5 6">
    <name>megaplasmid</name>
</geneLocation>
<gene>
    <name evidence="5" type="ordered locus">SO_A0132</name>
</gene>
<keyword evidence="6" id="KW-1185">Reference proteome</keyword>
<keyword evidence="3" id="KW-1133">Transmembrane helix</keyword>
<dbReference type="EMBL" id="AE014300">
    <property type="protein sequence ID" value="AAN53051.1"/>
    <property type="molecule type" value="Genomic_DNA"/>
</dbReference>
<keyword evidence="3" id="KW-0472">Membrane</keyword>
<reference evidence="5 6" key="1">
    <citation type="journal article" date="2002" name="Nat. Biotechnol.">
        <title>Genome sequence of the dissimilatory metal ion-reducing bacterium Shewanella oneidensis.</title>
        <authorList>
            <person name="Heidelberg J.F."/>
            <person name="Paulsen I.T."/>
            <person name="Nelson K.E."/>
            <person name="Gaidos E.J."/>
            <person name="Nelson W.C."/>
            <person name="Read T.D."/>
            <person name="Eisen J.A."/>
            <person name="Seshadri R."/>
            <person name="Ward N."/>
            <person name="Methe B."/>
            <person name="Clayton R.A."/>
            <person name="Meyer T."/>
            <person name="Tsapin A."/>
            <person name="Scott J."/>
            <person name="Beanan M."/>
            <person name="Brinkac L."/>
            <person name="Daugherty S."/>
            <person name="DeBoy R.T."/>
            <person name="Dodson R.J."/>
            <person name="Durkin A.S."/>
            <person name="Haft D.H."/>
            <person name="Kolonay J.F."/>
            <person name="Madupu R."/>
            <person name="Peterson J.D."/>
            <person name="Umayam L.A."/>
            <person name="White O."/>
            <person name="Wolf A.M."/>
            <person name="Vamathevan J."/>
            <person name="Weidman J."/>
            <person name="Impraim M."/>
            <person name="Lee K."/>
            <person name="Berry K."/>
            <person name="Lee C."/>
            <person name="Mueller J."/>
            <person name="Khouri H."/>
            <person name="Gill J."/>
            <person name="Utterback T.R."/>
            <person name="McDonald L.A."/>
            <person name="Feldblyum T.V."/>
            <person name="Smith H.O."/>
            <person name="Venter J.C."/>
            <person name="Nealson K.H."/>
            <person name="Fraser C.M."/>
        </authorList>
    </citation>
    <scope>NUCLEOTIDE SEQUENCE [LARGE SCALE GENOMIC DNA]</scope>
    <source>
        <strain evidence="6">ATCC 700550 / JCM 31522 / CIP 106686 / LMG 19005 / NCIMB 14063 / MR-1</strain>
    </source>
</reference>
<dbReference type="Gene3D" id="1.10.10.10">
    <property type="entry name" value="Winged helix-like DNA-binding domain superfamily/Winged helix DNA-binding domain"/>
    <property type="match status" value="1"/>
</dbReference>
<dbReference type="HOGENOM" id="CLU_1721095_0_0_6"/>
<dbReference type="InterPro" id="IPR036388">
    <property type="entry name" value="WH-like_DNA-bd_sf"/>
</dbReference>
<dbReference type="GO" id="GO:0003677">
    <property type="term" value="F:DNA binding"/>
    <property type="evidence" value="ECO:0007669"/>
    <property type="project" value="UniProtKB-UniRule"/>
</dbReference>
<dbReference type="OrthoDB" id="5900874at2"/>
<dbReference type="KEGG" id="son:SO_A0132"/>